<proteinExistence type="inferred from homology"/>
<dbReference type="GO" id="GO:0006397">
    <property type="term" value="P:mRNA processing"/>
    <property type="evidence" value="ECO:0007669"/>
    <property type="project" value="UniProtKB-KW"/>
</dbReference>
<evidence type="ECO:0000256" key="5">
    <source>
        <dbReference type="ARBA" id="ARBA00022664"/>
    </source>
</evidence>
<reference evidence="11" key="1">
    <citation type="submission" date="2015-11" db="EMBL/GenBank/DDBJ databases">
        <title>De novo transcriptome assembly of four potential Pierce s Disease insect vectors from Arizona vineyards.</title>
        <authorList>
            <person name="Tassone E.E."/>
        </authorList>
    </citation>
    <scope>NUCLEOTIDE SEQUENCE</scope>
</reference>
<dbReference type="GO" id="GO:0005634">
    <property type="term" value="C:nucleus"/>
    <property type="evidence" value="ECO:0007669"/>
    <property type="project" value="UniProtKB-SubCell"/>
</dbReference>
<feature type="region of interest" description="Disordered" evidence="9">
    <location>
        <begin position="148"/>
        <end position="238"/>
    </location>
</feature>
<evidence type="ECO:0000256" key="6">
    <source>
        <dbReference type="ARBA" id="ARBA00023187"/>
    </source>
</evidence>
<organism evidence="11">
    <name type="scientific">Cuerna arida</name>
    <dbReference type="NCBI Taxonomy" id="1464854"/>
    <lineage>
        <taxon>Eukaryota</taxon>
        <taxon>Metazoa</taxon>
        <taxon>Ecdysozoa</taxon>
        <taxon>Arthropoda</taxon>
        <taxon>Hexapoda</taxon>
        <taxon>Insecta</taxon>
        <taxon>Pterygota</taxon>
        <taxon>Neoptera</taxon>
        <taxon>Paraneoptera</taxon>
        <taxon>Hemiptera</taxon>
        <taxon>Auchenorrhyncha</taxon>
        <taxon>Membracoidea</taxon>
        <taxon>Cicadellidae</taxon>
        <taxon>Cicadellinae</taxon>
        <taxon>Proconiini</taxon>
        <taxon>Cuerna</taxon>
    </lineage>
</organism>
<dbReference type="InterPro" id="IPR053822">
    <property type="entry name" value="SDE2-like_dom"/>
</dbReference>
<evidence type="ECO:0000313" key="11">
    <source>
        <dbReference type="EMBL" id="JAS52767.1"/>
    </source>
</evidence>
<dbReference type="PANTHER" id="PTHR12786:SF1">
    <property type="entry name" value="SPLICING REGULATOR SDE2"/>
    <property type="match status" value="1"/>
</dbReference>
<dbReference type="PANTHER" id="PTHR12786">
    <property type="entry name" value="SPLICING FACTOR SF3A-RELATED"/>
    <property type="match status" value="1"/>
</dbReference>
<keyword evidence="4" id="KW-0963">Cytoplasm</keyword>
<dbReference type="AlphaFoldDB" id="A0A1B6FRC2"/>
<feature type="compositionally biased region" description="Basic and acidic residues" evidence="9">
    <location>
        <begin position="148"/>
        <end position="157"/>
    </location>
</feature>
<evidence type="ECO:0000256" key="4">
    <source>
        <dbReference type="ARBA" id="ARBA00022490"/>
    </source>
</evidence>
<evidence type="ECO:0000256" key="7">
    <source>
        <dbReference type="ARBA" id="ARBA00023242"/>
    </source>
</evidence>
<evidence type="ECO:0000256" key="2">
    <source>
        <dbReference type="ARBA" id="ARBA00004496"/>
    </source>
</evidence>
<dbReference type="GO" id="GO:0005737">
    <property type="term" value="C:cytoplasm"/>
    <property type="evidence" value="ECO:0007669"/>
    <property type="project" value="UniProtKB-SubCell"/>
</dbReference>
<evidence type="ECO:0000256" key="3">
    <source>
        <dbReference type="ARBA" id="ARBA00008726"/>
    </source>
</evidence>
<name>A0A1B6FRC2_9HEMI</name>
<evidence type="ECO:0000259" key="10">
    <source>
        <dbReference type="Pfam" id="PF22782"/>
    </source>
</evidence>
<feature type="compositionally biased region" description="Polar residues" evidence="9">
    <location>
        <begin position="164"/>
        <end position="186"/>
    </location>
</feature>
<accession>A0A1B6FRC2</accession>
<comment type="similarity">
    <text evidence="3">Belongs to the SDE2 family.</text>
</comment>
<dbReference type="InterPro" id="IPR051421">
    <property type="entry name" value="RNA_Proc_DNA_Dmg_Regulator"/>
</dbReference>
<feature type="domain" description="SDE2-like" evidence="10">
    <location>
        <begin position="73"/>
        <end position="169"/>
    </location>
</feature>
<dbReference type="GO" id="GO:0008380">
    <property type="term" value="P:RNA splicing"/>
    <property type="evidence" value="ECO:0007669"/>
    <property type="project" value="UniProtKB-KW"/>
</dbReference>
<protein>
    <recommendedName>
        <fullName evidence="10">SDE2-like domain-containing protein</fullName>
    </recommendedName>
</protein>
<gene>
    <name evidence="11" type="ORF">g.8092</name>
</gene>
<sequence>MYHCNLSMLGKPHDNTANHYFESQEQLESWISEKYDLNRQSYYVMCNGKKIYSICGDSRTSESIFYVVPRILGGKGGFGSMLRAIGAQIEKTTNREACRDLSGRRLRDINEEQRLKNWISQQAEREREAAERKKQKLERLCQEPKYEFKDDGYDKSRSTMPEEMSSSVDQGFRASTSKTSESSNGAGRTKRKHNEEEPETKPRIKKKRNLWIDAEESDTNSSDDSSEENDKQTVVGLN</sequence>
<dbReference type="EMBL" id="GECZ01017002">
    <property type="protein sequence ID" value="JAS52767.1"/>
    <property type="molecule type" value="Transcribed_RNA"/>
</dbReference>
<evidence type="ECO:0000256" key="9">
    <source>
        <dbReference type="SAM" id="MobiDB-lite"/>
    </source>
</evidence>
<keyword evidence="6" id="KW-0508">mRNA splicing</keyword>
<comment type="subcellular location">
    <subcellularLocation>
        <location evidence="2">Cytoplasm</location>
    </subcellularLocation>
    <subcellularLocation>
        <location evidence="1">Nucleus</location>
    </subcellularLocation>
</comment>
<keyword evidence="8" id="KW-0131">Cell cycle</keyword>
<evidence type="ECO:0000256" key="8">
    <source>
        <dbReference type="ARBA" id="ARBA00023306"/>
    </source>
</evidence>
<keyword evidence="7" id="KW-0539">Nucleus</keyword>
<keyword evidence="5" id="KW-0507">mRNA processing</keyword>
<feature type="compositionally biased region" description="Basic and acidic residues" evidence="9">
    <location>
        <begin position="193"/>
        <end position="202"/>
    </location>
</feature>
<evidence type="ECO:0000256" key="1">
    <source>
        <dbReference type="ARBA" id="ARBA00004123"/>
    </source>
</evidence>
<dbReference type="Pfam" id="PF22782">
    <property type="entry name" value="SDE2"/>
    <property type="match status" value="1"/>
</dbReference>